<evidence type="ECO:0000313" key="2">
    <source>
        <dbReference type="Proteomes" id="UP001444071"/>
    </source>
</evidence>
<reference evidence="1 2" key="1">
    <citation type="submission" date="2021-06" db="EMBL/GenBank/DDBJ databases">
        <authorList>
            <person name="Palmer J.M."/>
        </authorList>
    </citation>
    <scope>NUCLEOTIDE SEQUENCE [LARGE SCALE GENOMIC DNA]</scope>
    <source>
        <strain evidence="1 2">XR_2019</strain>
        <tissue evidence="1">Muscle</tissue>
    </source>
</reference>
<proteinExistence type="predicted"/>
<gene>
    <name evidence="1" type="ORF">XENORESO_012554</name>
</gene>
<organism evidence="1 2">
    <name type="scientific">Xenotaenia resolanae</name>
    <dbReference type="NCBI Taxonomy" id="208358"/>
    <lineage>
        <taxon>Eukaryota</taxon>
        <taxon>Metazoa</taxon>
        <taxon>Chordata</taxon>
        <taxon>Craniata</taxon>
        <taxon>Vertebrata</taxon>
        <taxon>Euteleostomi</taxon>
        <taxon>Actinopterygii</taxon>
        <taxon>Neopterygii</taxon>
        <taxon>Teleostei</taxon>
        <taxon>Neoteleostei</taxon>
        <taxon>Acanthomorphata</taxon>
        <taxon>Ovalentaria</taxon>
        <taxon>Atherinomorphae</taxon>
        <taxon>Cyprinodontiformes</taxon>
        <taxon>Goodeidae</taxon>
        <taxon>Xenotaenia</taxon>
    </lineage>
</organism>
<comment type="caution">
    <text evidence="1">The sequence shown here is derived from an EMBL/GenBank/DDBJ whole genome shotgun (WGS) entry which is preliminary data.</text>
</comment>
<dbReference type="EMBL" id="JAHRIM010093971">
    <property type="protein sequence ID" value="MEQ2278095.1"/>
    <property type="molecule type" value="Genomic_DNA"/>
</dbReference>
<evidence type="ECO:0000313" key="1">
    <source>
        <dbReference type="EMBL" id="MEQ2278095.1"/>
    </source>
</evidence>
<keyword evidence="2" id="KW-1185">Reference proteome</keyword>
<accession>A0ABV0X897</accession>
<sequence length="149" mass="17219">MENPYCERMGPTIKLRSYIIEYMSQGWVNSSVMFWRDNKARSEKSQRFALNSWGLLQIGQSKYLAFSTDQPLPVVHIKHTCCLSALRCVRAVKSARVGEAVNRGFPNRMRTLLREHPEYVMGRLLLSRDVKVLNIYCLKTGSIYGLKPF</sequence>
<protein>
    <submittedName>
        <fullName evidence="1">Uncharacterized protein</fullName>
    </submittedName>
</protein>
<name>A0ABV0X897_9TELE</name>
<dbReference type="Proteomes" id="UP001444071">
    <property type="component" value="Unassembled WGS sequence"/>
</dbReference>